<accession>G2GZX2</accession>
<gene>
    <name evidence="1" type="ORF">Rin_00013520</name>
</gene>
<organism evidence="1 2">
    <name type="scientific">Candidatus Regiella insecticola 5.15</name>
    <dbReference type="NCBI Taxonomy" id="1005043"/>
    <lineage>
        <taxon>Bacteria</taxon>
        <taxon>Pseudomonadati</taxon>
        <taxon>Pseudomonadota</taxon>
        <taxon>Gammaproteobacteria</taxon>
        <taxon>Enterobacterales</taxon>
        <taxon>Enterobacteriaceae</taxon>
        <taxon>aphid secondary symbionts</taxon>
        <taxon>Candidatus Regiella</taxon>
    </lineage>
</organism>
<proteinExistence type="predicted"/>
<keyword evidence="2" id="KW-1185">Reference proteome</keyword>
<name>G2GZX2_9ENTR</name>
<evidence type="ECO:0000313" key="2">
    <source>
        <dbReference type="Proteomes" id="UP000004116"/>
    </source>
</evidence>
<evidence type="ECO:0000313" key="1">
    <source>
        <dbReference type="EMBL" id="EGY28714.1"/>
    </source>
</evidence>
<dbReference type="RefSeq" id="WP_006707007.1">
    <property type="nucleotide sequence ID" value="NZ_CAWLMN010000235.1"/>
</dbReference>
<protein>
    <submittedName>
        <fullName evidence="1">Putative repressor protein</fullName>
    </submittedName>
</protein>
<reference evidence="1 2" key="1">
    <citation type="journal article" date="2012" name="Genome Res.">
        <title>Genomic basis of endosymbiont-conferred protection against an insect parasitoid.</title>
        <authorList>
            <person name="Hansen A.K."/>
            <person name="Vorburger C."/>
            <person name="Moran N.A."/>
        </authorList>
    </citation>
    <scope>NUCLEOTIDE SEQUENCE [LARGE SCALE GENOMIC DNA]</scope>
    <source>
        <strain evidence="2">R5.15</strain>
    </source>
</reference>
<comment type="caution">
    <text evidence="1">The sequence shown here is derived from an EMBL/GenBank/DDBJ whole genome shotgun (WGS) entry which is preliminary data.</text>
</comment>
<dbReference type="Proteomes" id="UP000004116">
    <property type="component" value="Unassembled WGS sequence"/>
</dbReference>
<dbReference type="AlphaFoldDB" id="G2GZX2"/>
<sequence>MMSKVIDYLVITNHNGLMEIKEIRRQRLKEWFKNRFLPGREKSYFSQLITGKAAFGERAARRIERSYGMQTGSLDVPIDPHPSMNTPVILSQQQKMLLELFDGLPKTEQKKFLQEIADKKNEVDQLFQEMIEKHGFNRKRSLHRAG</sequence>
<dbReference type="EMBL" id="AGCA01000328">
    <property type="protein sequence ID" value="EGY28714.1"/>
    <property type="molecule type" value="Genomic_DNA"/>
</dbReference>